<keyword evidence="2" id="KW-1185">Reference proteome</keyword>
<dbReference type="EMBL" id="KB320556">
    <property type="protein sequence ID" value="ELW68932.1"/>
    <property type="molecule type" value="Genomic_DNA"/>
</dbReference>
<keyword evidence="1" id="KW-0472">Membrane</keyword>
<accession>L9L622</accession>
<organism evidence="1 2">
    <name type="scientific">Tupaia chinensis</name>
    <name type="common">Chinese tree shrew</name>
    <name type="synonym">Tupaia belangeri chinensis</name>
    <dbReference type="NCBI Taxonomy" id="246437"/>
    <lineage>
        <taxon>Eukaryota</taxon>
        <taxon>Metazoa</taxon>
        <taxon>Chordata</taxon>
        <taxon>Craniata</taxon>
        <taxon>Vertebrata</taxon>
        <taxon>Euteleostomi</taxon>
        <taxon>Mammalia</taxon>
        <taxon>Eutheria</taxon>
        <taxon>Euarchontoglires</taxon>
        <taxon>Scandentia</taxon>
        <taxon>Tupaiidae</taxon>
        <taxon>Tupaia</taxon>
    </lineage>
</organism>
<name>L9L622_TUPCH</name>
<reference evidence="2" key="1">
    <citation type="submission" date="2012-07" db="EMBL/GenBank/DDBJ databases">
        <title>Genome of the Chinese tree shrew, a rising model animal genetically related to primates.</title>
        <authorList>
            <person name="Zhang G."/>
            <person name="Fan Y."/>
            <person name="Yao Y."/>
            <person name="Huang Z."/>
        </authorList>
    </citation>
    <scope>NUCLEOTIDE SEQUENCE [LARGE SCALE GENOMIC DNA]</scope>
</reference>
<proteinExistence type="predicted"/>
<dbReference type="Proteomes" id="UP000011518">
    <property type="component" value="Unassembled WGS sequence"/>
</dbReference>
<reference evidence="2" key="2">
    <citation type="journal article" date="2013" name="Nat. Commun.">
        <title>Genome of the Chinese tree shrew.</title>
        <authorList>
            <person name="Fan Y."/>
            <person name="Huang Z.Y."/>
            <person name="Cao C.C."/>
            <person name="Chen C.S."/>
            <person name="Chen Y.X."/>
            <person name="Fan D.D."/>
            <person name="He J."/>
            <person name="Hou H.L."/>
            <person name="Hu L."/>
            <person name="Hu X.T."/>
            <person name="Jiang X.T."/>
            <person name="Lai R."/>
            <person name="Lang Y.S."/>
            <person name="Liang B."/>
            <person name="Liao S.G."/>
            <person name="Mu D."/>
            <person name="Ma Y.Y."/>
            <person name="Niu Y.Y."/>
            <person name="Sun X.Q."/>
            <person name="Xia J.Q."/>
            <person name="Xiao J."/>
            <person name="Xiong Z.Q."/>
            <person name="Xu L."/>
            <person name="Yang L."/>
            <person name="Zhang Y."/>
            <person name="Zhao W."/>
            <person name="Zhao X.D."/>
            <person name="Zheng Y.T."/>
            <person name="Zhou J.M."/>
            <person name="Zhu Y.B."/>
            <person name="Zhang G.J."/>
            <person name="Wang J."/>
            <person name="Yao Y.G."/>
        </authorList>
    </citation>
    <scope>NUCLEOTIDE SEQUENCE [LARGE SCALE GENOMIC DNA]</scope>
</reference>
<protein>
    <submittedName>
        <fullName evidence="1">Transmembrane protein 135</fullName>
    </submittedName>
</protein>
<sequence length="135" mass="15141">MTRAVLSNSLKDSILTVPLEGKTHPTLVLMSVIASDPMLTAAFLLAQTHLQNPQRHDPGQCISKVSKQGRFPIFLMQIRSSIPFLQQFASRQFAVMNRKVLDVFGTGASKHFQDFIPQLDPRYTTVKPELPTEFS</sequence>
<dbReference type="AlphaFoldDB" id="L9L622"/>
<evidence type="ECO:0000313" key="2">
    <source>
        <dbReference type="Proteomes" id="UP000011518"/>
    </source>
</evidence>
<keyword evidence="1" id="KW-0812">Transmembrane</keyword>
<evidence type="ECO:0000313" key="1">
    <source>
        <dbReference type="EMBL" id="ELW68932.1"/>
    </source>
</evidence>
<dbReference type="InParanoid" id="L9L622"/>
<gene>
    <name evidence="1" type="ORF">TREES_T100012985</name>
</gene>